<evidence type="ECO:0000256" key="1">
    <source>
        <dbReference type="SAM" id="MobiDB-lite"/>
    </source>
</evidence>
<evidence type="ECO:0000313" key="3">
    <source>
        <dbReference type="Proteomes" id="UP000193922"/>
    </source>
</evidence>
<organism evidence="2 3">
    <name type="scientific">Linderina pennispora</name>
    <dbReference type="NCBI Taxonomy" id="61395"/>
    <lineage>
        <taxon>Eukaryota</taxon>
        <taxon>Fungi</taxon>
        <taxon>Fungi incertae sedis</taxon>
        <taxon>Zoopagomycota</taxon>
        <taxon>Kickxellomycotina</taxon>
        <taxon>Kickxellomycetes</taxon>
        <taxon>Kickxellales</taxon>
        <taxon>Kickxellaceae</taxon>
        <taxon>Linderina</taxon>
    </lineage>
</organism>
<reference evidence="2 3" key="1">
    <citation type="submission" date="2016-07" db="EMBL/GenBank/DDBJ databases">
        <title>Pervasive Adenine N6-methylation of Active Genes in Fungi.</title>
        <authorList>
            <consortium name="DOE Joint Genome Institute"/>
            <person name="Mondo S.J."/>
            <person name="Dannebaum R.O."/>
            <person name="Kuo R.C."/>
            <person name="Labutti K."/>
            <person name="Haridas S."/>
            <person name="Kuo A."/>
            <person name="Salamov A."/>
            <person name="Ahrendt S.R."/>
            <person name="Lipzen A."/>
            <person name="Sullivan W."/>
            <person name="Andreopoulos W.B."/>
            <person name="Clum A."/>
            <person name="Lindquist E."/>
            <person name="Daum C."/>
            <person name="Ramamoorthy G.K."/>
            <person name="Gryganskyi A."/>
            <person name="Culley D."/>
            <person name="Magnuson J.K."/>
            <person name="James T.Y."/>
            <person name="O'Malley M.A."/>
            <person name="Stajich J.E."/>
            <person name="Spatafora J.W."/>
            <person name="Visel A."/>
            <person name="Grigoriev I.V."/>
        </authorList>
    </citation>
    <scope>NUCLEOTIDE SEQUENCE [LARGE SCALE GENOMIC DNA]</scope>
    <source>
        <strain evidence="2 3">ATCC 12442</strain>
    </source>
</reference>
<evidence type="ECO:0000313" key="2">
    <source>
        <dbReference type="EMBL" id="ORX66504.1"/>
    </source>
</evidence>
<feature type="compositionally biased region" description="Basic residues" evidence="1">
    <location>
        <begin position="240"/>
        <end position="249"/>
    </location>
</feature>
<protein>
    <submittedName>
        <fullName evidence="2">Uncharacterized protein</fullName>
    </submittedName>
</protein>
<dbReference type="OrthoDB" id="5573822at2759"/>
<feature type="compositionally biased region" description="Polar residues" evidence="1">
    <location>
        <begin position="65"/>
        <end position="75"/>
    </location>
</feature>
<dbReference type="RefSeq" id="XP_040740492.1">
    <property type="nucleotide sequence ID" value="XM_040890633.1"/>
</dbReference>
<feature type="region of interest" description="Disordered" evidence="1">
    <location>
        <begin position="33"/>
        <end position="107"/>
    </location>
</feature>
<accession>A0A1Y1W075</accession>
<sequence>MPRHFSISAIFRHYHRPKKEEEDMEVEVVKVQVASPEPMQPKDHPLPIAIPGTTKERQTARPPASTANWTNSSSIPAPRRPSDSYRTADVPQPTVHNSLKRQPYREVSWTNTGLPDNYYTIVANSPTKQSPVQPETSRKIPLDYKRKTGAARRASYADASSVLGSFSMMGISQSPGSDMGGLGQIVGEANKQEKRRDSGIPRNEAVSMYAGSPRRLSISVARPKGSDDPQYARSLDMGQARRHSASKSRLHLPQYHGRRHDSLRGDHYRISDEITIQPELHPNGGLGGYQDVQRKSAIGGYRNVARFADIGNDRFVKKTIYYKKFEFDEDIGGPLNHPKPSMIGGPLYNPRRSLIGHPSARNQKEPAVNA</sequence>
<dbReference type="GeneID" id="63807281"/>
<comment type="caution">
    <text evidence="2">The sequence shown here is derived from an EMBL/GenBank/DDBJ whole genome shotgun (WGS) entry which is preliminary data.</text>
</comment>
<dbReference type="AlphaFoldDB" id="A0A1Y1W075"/>
<name>A0A1Y1W075_9FUNG</name>
<dbReference type="EMBL" id="MCFD01000015">
    <property type="protein sequence ID" value="ORX66504.1"/>
    <property type="molecule type" value="Genomic_DNA"/>
</dbReference>
<feature type="region of interest" description="Disordered" evidence="1">
    <location>
        <begin position="219"/>
        <end position="249"/>
    </location>
</feature>
<feature type="region of interest" description="Disordered" evidence="1">
    <location>
        <begin position="333"/>
        <end position="370"/>
    </location>
</feature>
<proteinExistence type="predicted"/>
<gene>
    <name evidence="2" type="ORF">DL89DRAFT_295381</name>
</gene>
<dbReference type="Proteomes" id="UP000193922">
    <property type="component" value="Unassembled WGS sequence"/>
</dbReference>
<keyword evidence="3" id="KW-1185">Reference proteome</keyword>